<proteinExistence type="predicted"/>
<name>A0A0G0ZAU2_9BACT</name>
<accession>A0A0G0ZAU2</accession>
<gene>
    <name evidence="2" type="ORF">UV11_C0039G0009</name>
</gene>
<evidence type="ECO:0000313" key="3">
    <source>
        <dbReference type="Proteomes" id="UP000034036"/>
    </source>
</evidence>
<keyword evidence="1" id="KW-0812">Transmembrane</keyword>
<comment type="caution">
    <text evidence="2">The sequence shown here is derived from an EMBL/GenBank/DDBJ whole genome shotgun (WGS) entry which is preliminary data.</text>
</comment>
<feature type="transmembrane region" description="Helical" evidence="1">
    <location>
        <begin position="7"/>
        <end position="29"/>
    </location>
</feature>
<dbReference type="Proteomes" id="UP000034036">
    <property type="component" value="Unassembled WGS sequence"/>
</dbReference>
<dbReference type="EMBL" id="LCDF01000039">
    <property type="protein sequence ID" value="KKS45830.1"/>
    <property type="molecule type" value="Genomic_DNA"/>
</dbReference>
<evidence type="ECO:0000256" key="1">
    <source>
        <dbReference type="SAM" id="Phobius"/>
    </source>
</evidence>
<sequence>MKNKLSYYYSVLLVAAINLAFLGGIYFFYSEISELMGEIGVIRNENRLMEQKVRNISFFNEIAGRSGGSKEILDNAFVNESNLVRFIEDLEKTAQDAFVTVKISSASAASGQEMSGPTFQFTASGGFGQLYKYLELIENLPYQIAVERAEFVKSAGGWELKLQVKVLSYEF</sequence>
<organism evidence="2 3">
    <name type="scientific">Candidatus Giovannonibacteria bacterium GW2011_GWF2_42_19</name>
    <dbReference type="NCBI Taxonomy" id="1618659"/>
    <lineage>
        <taxon>Bacteria</taxon>
        <taxon>Candidatus Giovannoniibacteriota</taxon>
    </lineage>
</organism>
<keyword evidence="1" id="KW-0472">Membrane</keyword>
<dbReference type="STRING" id="1618659.UV11_C0039G0009"/>
<reference evidence="2 3" key="1">
    <citation type="journal article" date="2015" name="Nature">
        <title>rRNA introns, odd ribosomes, and small enigmatic genomes across a large radiation of phyla.</title>
        <authorList>
            <person name="Brown C.T."/>
            <person name="Hug L.A."/>
            <person name="Thomas B.C."/>
            <person name="Sharon I."/>
            <person name="Castelle C.J."/>
            <person name="Singh A."/>
            <person name="Wilkins M.J."/>
            <person name="Williams K.H."/>
            <person name="Banfield J.F."/>
        </authorList>
    </citation>
    <scope>NUCLEOTIDE SEQUENCE [LARGE SCALE GENOMIC DNA]</scope>
</reference>
<dbReference type="AlphaFoldDB" id="A0A0G0ZAU2"/>
<dbReference type="Gene3D" id="3.30.70.60">
    <property type="match status" value="1"/>
</dbReference>
<keyword evidence="1" id="KW-1133">Transmembrane helix</keyword>
<protein>
    <submittedName>
        <fullName evidence="2">Uncharacterized protein</fullName>
    </submittedName>
</protein>
<dbReference type="InterPro" id="IPR014717">
    <property type="entry name" value="Transl_elong_EF1B/ribsomal_bS6"/>
</dbReference>
<evidence type="ECO:0000313" key="2">
    <source>
        <dbReference type="EMBL" id="KKS45830.1"/>
    </source>
</evidence>